<evidence type="ECO:0000256" key="6">
    <source>
        <dbReference type="ARBA" id="ARBA00022777"/>
    </source>
</evidence>
<dbReference type="InterPro" id="IPR005715">
    <property type="entry name" value="Glu_5kinase/COase_Synthase"/>
</dbReference>
<keyword evidence="6" id="KW-0418">Kinase</keyword>
<dbReference type="GO" id="GO:0005829">
    <property type="term" value="C:cytosol"/>
    <property type="evidence" value="ECO:0007669"/>
    <property type="project" value="TreeGrafter"/>
</dbReference>
<dbReference type="InterPro" id="IPR001048">
    <property type="entry name" value="Asp/Glu/Uridylate_kinase"/>
</dbReference>
<evidence type="ECO:0000256" key="4">
    <source>
        <dbReference type="ARBA" id="ARBA00022679"/>
    </source>
</evidence>
<dbReference type="InterPro" id="IPR019797">
    <property type="entry name" value="Glutamate_5-kinase_CS"/>
</dbReference>
<comment type="caution">
    <text evidence="9">The sequence shown here is derived from an EMBL/GenBank/DDBJ whole genome shotgun (WGS) entry which is preliminary data.</text>
</comment>
<accession>A0AAW0DX49</accession>
<dbReference type="Proteomes" id="UP001362999">
    <property type="component" value="Unassembled WGS sequence"/>
</dbReference>
<evidence type="ECO:0000313" key="10">
    <source>
        <dbReference type="Proteomes" id="UP001362999"/>
    </source>
</evidence>
<dbReference type="NCBIfam" id="TIGR01027">
    <property type="entry name" value="proB"/>
    <property type="match status" value="1"/>
</dbReference>
<dbReference type="FunFam" id="3.40.1160.10:FF:000018">
    <property type="entry name" value="Glutamate 5-kinase"/>
    <property type="match status" value="1"/>
</dbReference>
<dbReference type="CDD" id="cd21157">
    <property type="entry name" value="PUA_G5K"/>
    <property type="match status" value="1"/>
</dbReference>
<dbReference type="PROSITE" id="PS50890">
    <property type="entry name" value="PUA"/>
    <property type="match status" value="1"/>
</dbReference>
<dbReference type="CDD" id="cd04242">
    <property type="entry name" value="AAK_G5K_ProB"/>
    <property type="match status" value="1"/>
</dbReference>
<dbReference type="GO" id="GO:0005524">
    <property type="term" value="F:ATP binding"/>
    <property type="evidence" value="ECO:0007669"/>
    <property type="project" value="UniProtKB-KW"/>
</dbReference>
<dbReference type="Gene3D" id="3.40.1160.10">
    <property type="entry name" value="Acetylglutamate kinase-like"/>
    <property type="match status" value="1"/>
</dbReference>
<dbReference type="InterPro" id="IPR041739">
    <property type="entry name" value="G5K_ProB"/>
</dbReference>
<keyword evidence="5" id="KW-0547">Nucleotide-binding</keyword>
<dbReference type="GO" id="GO:0004349">
    <property type="term" value="F:glutamate 5-kinase activity"/>
    <property type="evidence" value="ECO:0007669"/>
    <property type="project" value="InterPro"/>
</dbReference>
<keyword evidence="1" id="KW-0963">Cytoplasm</keyword>
<evidence type="ECO:0000259" key="8">
    <source>
        <dbReference type="Pfam" id="PF00696"/>
    </source>
</evidence>
<dbReference type="EMBL" id="JAWWNJ010000004">
    <property type="protein sequence ID" value="KAK7057654.1"/>
    <property type="molecule type" value="Genomic_DNA"/>
</dbReference>
<dbReference type="Gene3D" id="2.30.130.10">
    <property type="entry name" value="PUA domain"/>
    <property type="match status" value="1"/>
</dbReference>
<dbReference type="PANTHER" id="PTHR43654">
    <property type="entry name" value="GLUTAMATE 5-KINASE"/>
    <property type="match status" value="1"/>
</dbReference>
<organism evidence="9 10">
    <name type="scientific">Favolaschia claudopus</name>
    <dbReference type="NCBI Taxonomy" id="2862362"/>
    <lineage>
        <taxon>Eukaryota</taxon>
        <taxon>Fungi</taxon>
        <taxon>Dikarya</taxon>
        <taxon>Basidiomycota</taxon>
        <taxon>Agaricomycotina</taxon>
        <taxon>Agaricomycetes</taxon>
        <taxon>Agaricomycetidae</taxon>
        <taxon>Agaricales</taxon>
        <taxon>Marasmiineae</taxon>
        <taxon>Mycenaceae</taxon>
        <taxon>Favolaschia</taxon>
    </lineage>
</organism>
<dbReference type="HAMAP" id="MF_00456">
    <property type="entry name" value="ProB"/>
    <property type="match status" value="1"/>
</dbReference>
<dbReference type="InterPro" id="IPR036974">
    <property type="entry name" value="PUA_sf"/>
</dbReference>
<dbReference type="InterPro" id="IPR011529">
    <property type="entry name" value="Glu_5kinase"/>
</dbReference>
<dbReference type="PANTHER" id="PTHR43654:SF3">
    <property type="entry name" value="GLUTAMATE 5-KINASE"/>
    <property type="match status" value="1"/>
</dbReference>
<dbReference type="PROSITE" id="PS00902">
    <property type="entry name" value="GLUTAMATE_5_KINASE"/>
    <property type="match status" value="1"/>
</dbReference>
<evidence type="ECO:0000313" key="9">
    <source>
        <dbReference type="EMBL" id="KAK7057654.1"/>
    </source>
</evidence>
<reference evidence="9 10" key="1">
    <citation type="journal article" date="2024" name="J Genomics">
        <title>Draft genome sequencing and assembly of Favolaschia claudopus CIRM-BRFM 2984 isolated from oak limbs.</title>
        <authorList>
            <person name="Navarro D."/>
            <person name="Drula E."/>
            <person name="Chaduli D."/>
            <person name="Cazenave R."/>
            <person name="Ahrendt S."/>
            <person name="Wang J."/>
            <person name="Lipzen A."/>
            <person name="Daum C."/>
            <person name="Barry K."/>
            <person name="Grigoriev I.V."/>
            <person name="Favel A."/>
            <person name="Rosso M.N."/>
            <person name="Martin F."/>
        </authorList>
    </citation>
    <scope>NUCLEOTIDE SEQUENCE [LARGE SCALE GENOMIC DNA]</scope>
    <source>
        <strain evidence="9 10">CIRM-BRFM 2984</strain>
    </source>
</reference>
<dbReference type="GO" id="GO:0003723">
    <property type="term" value="F:RNA binding"/>
    <property type="evidence" value="ECO:0007669"/>
    <property type="project" value="InterPro"/>
</dbReference>
<keyword evidence="7" id="KW-0067">ATP-binding</keyword>
<feature type="domain" description="Aspartate/glutamate/uridylate kinase" evidence="8">
    <location>
        <begin position="9"/>
        <end position="239"/>
    </location>
</feature>
<evidence type="ECO:0000256" key="1">
    <source>
        <dbReference type="ARBA" id="ARBA00022490"/>
    </source>
</evidence>
<keyword evidence="2" id="KW-0028">Amino-acid biosynthesis</keyword>
<evidence type="ECO:0000256" key="5">
    <source>
        <dbReference type="ARBA" id="ARBA00022741"/>
    </source>
</evidence>
<gene>
    <name evidence="9" type="ORF">R3P38DRAFT_2842298</name>
</gene>
<evidence type="ECO:0000256" key="7">
    <source>
        <dbReference type="ARBA" id="ARBA00022840"/>
    </source>
</evidence>
<name>A0AAW0DX49_9AGAR</name>
<dbReference type="Pfam" id="PF00696">
    <property type="entry name" value="AA_kinase"/>
    <property type="match status" value="1"/>
</dbReference>
<dbReference type="InterPro" id="IPR036393">
    <property type="entry name" value="AceGlu_kinase-like_sf"/>
</dbReference>
<evidence type="ECO:0000256" key="3">
    <source>
        <dbReference type="ARBA" id="ARBA00022650"/>
    </source>
</evidence>
<keyword evidence="4" id="KW-0808">Transferase</keyword>
<keyword evidence="3" id="KW-0641">Proline biosynthesis</keyword>
<sequence length="476" mass="50475">MARIRHPCTIVIKLGTSSIVHEKTHQPLLSTLSSVVETVVALRKQGHKVVLVSSGAIGVGLKRMDMPSRPKSLSGKQALAAIGQGRLIALWDNLFGQLEQPIAQVLLTRGDIADRTRYLNAVNTFKELLSMGVVPIVNENDTVSVSEIKFGDNDTLSAVTSSMIHADYLFLLTDVDGLYTSNPRKDPLAQQIETVTSVASIRSQVSTSTLGSNLGTGGMETKLIAAEIATGAGVSTIICSSKNPMNIFSIIEYHNAQKSTPGTPSEPASGRTSPTVVSQVSDLMPSRPPHTMFTASPLPMRDLKSWTSHTLYPAGSIIIDAGAHKVLSRRESGGRLLAVGVHGVIGAFASGQAVRIVIRRRAEEVPADDSAARIPASLETQPATPALPAAFSLSSSIASLEPLSTSIPSLSATEVNSRPLDELSDTDVIEVGRGLASYNSAQITKVKGLNSSYIPQLLGYADSEYVVENITIRVPP</sequence>
<evidence type="ECO:0000256" key="2">
    <source>
        <dbReference type="ARBA" id="ARBA00022605"/>
    </source>
</evidence>
<dbReference type="SUPFAM" id="SSF53633">
    <property type="entry name" value="Carbamate kinase-like"/>
    <property type="match status" value="1"/>
</dbReference>
<keyword evidence="10" id="KW-1185">Reference proteome</keyword>
<protein>
    <submittedName>
        <fullName evidence="9">PUA domain-containing protein</fullName>
    </submittedName>
</protein>
<dbReference type="InterPro" id="IPR001057">
    <property type="entry name" value="Glu/AcGlu_kinase"/>
</dbReference>
<dbReference type="GO" id="GO:1901607">
    <property type="term" value="P:alpha-amino acid biosynthetic process"/>
    <property type="evidence" value="ECO:0007669"/>
    <property type="project" value="UniProtKB-ARBA"/>
</dbReference>
<dbReference type="PRINTS" id="PR00474">
    <property type="entry name" value="GLU5KINASE"/>
</dbReference>
<dbReference type="PIRSF" id="PIRSF000729">
    <property type="entry name" value="GK"/>
    <property type="match status" value="1"/>
</dbReference>
<dbReference type="AlphaFoldDB" id="A0AAW0DX49"/>
<proteinExistence type="inferred from homology"/>